<sequence length="457" mass="48029">MSASAVQAKGPKKRNVFDVLENISRSKKVGAKNILVRVDFNVPMSADAKTITDDSRIRGALPTIQAICKAKCNAILVSHMGRPKLVQKGADDDATRAEKKKLSLRPVTDRLSTLLGDDTSVAFAEDCIGAKAEDAVKELSSDGGAVLVLENLRFYKEEEKNEVSFARALASLADAYINDAFGTSHRAHASVSGVPGIIAPEMCGIGCLITSELLYLDFEKTEGSKITALIGGSKVSTKLPVIKGLLKTVDTLVLGGGLAFTFIKAKNIPVGNSLVEDSMVETAKELMKEADALGKNLVLPVDAVCGESFPSGPGSLDDTMSFDLVEGKGVEDGWSGFDIGPKSVDLFRGELKGATKLVFNGPMGVFEYPPYDKGTKGVVDILETITKEGTITVVGGGDSVAALEAFGKTDVVSYISTGGGATLELLAGEILPGVAAIAGQDSMDDFQNGKVVYCCFK</sequence>
<evidence type="ECO:0000256" key="10">
    <source>
        <dbReference type="ARBA" id="ARBA00022842"/>
    </source>
</evidence>
<comment type="catalytic activity">
    <reaction evidence="1 14">
        <text>(2R)-3-phosphoglycerate + ATP = (2R)-3-phospho-glyceroyl phosphate + ADP</text>
        <dbReference type="Rhea" id="RHEA:14801"/>
        <dbReference type="ChEBI" id="CHEBI:30616"/>
        <dbReference type="ChEBI" id="CHEBI:57604"/>
        <dbReference type="ChEBI" id="CHEBI:58272"/>
        <dbReference type="ChEBI" id="CHEBI:456216"/>
        <dbReference type="EC" id="2.7.2.3"/>
    </reaction>
</comment>
<accession>A0A7S2SH60</accession>
<keyword evidence="8 14" id="KW-0418">Kinase</keyword>
<dbReference type="InterPro" id="IPR015824">
    <property type="entry name" value="Phosphoglycerate_kinase_N"/>
</dbReference>
<evidence type="ECO:0000256" key="4">
    <source>
        <dbReference type="ARBA" id="ARBA00008982"/>
    </source>
</evidence>
<evidence type="ECO:0000256" key="11">
    <source>
        <dbReference type="ARBA" id="ARBA00023152"/>
    </source>
</evidence>
<feature type="binding site" evidence="13">
    <location>
        <position position="367"/>
    </location>
    <ligand>
        <name>ATP</name>
        <dbReference type="ChEBI" id="CHEBI:30616"/>
    </ligand>
</feature>
<dbReference type="GO" id="GO:0043531">
    <property type="term" value="F:ADP binding"/>
    <property type="evidence" value="ECO:0007669"/>
    <property type="project" value="TreeGrafter"/>
</dbReference>
<evidence type="ECO:0000256" key="1">
    <source>
        <dbReference type="ARBA" id="ARBA00000642"/>
    </source>
</evidence>
<dbReference type="SUPFAM" id="SSF53748">
    <property type="entry name" value="Phosphoglycerate kinase"/>
    <property type="match status" value="1"/>
</dbReference>
<comment type="cofactor">
    <cofactor evidence="2">
        <name>Mg(2+)</name>
        <dbReference type="ChEBI" id="CHEBI:18420"/>
    </cofactor>
</comment>
<keyword evidence="7" id="KW-0547">Nucleotide-binding</keyword>
<dbReference type="GO" id="GO:0005524">
    <property type="term" value="F:ATP binding"/>
    <property type="evidence" value="ECO:0007669"/>
    <property type="project" value="UniProtKB-KW"/>
</dbReference>
<dbReference type="Gene3D" id="3.40.50.1260">
    <property type="entry name" value="Phosphoglycerate kinase, N-terminal domain"/>
    <property type="match status" value="2"/>
</dbReference>
<evidence type="ECO:0000256" key="14">
    <source>
        <dbReference type="RuleBase" id="RU000532"/>
    </source>
</evidence>
<dbReference type="GO" id="GO:0006094">
    <property type="term" value="P:gluconeogenesis"/>
    <property type="evidence" value="ECO:0007669"/>
    <property type="project" value="TreeGrafter"/>
</dbReference>
<protein>
    <recommendedName>
        <fullName evidence="5 14">Phosphoglycerate kinase</fullName>
        <ecNumber evidence="5 14">2.7.2.3</ecNumber>
    </recommendedName>
</protein>
<evidence type="ECO:0000256" key="13">
    <source>
        <dbReference type="PIRSR" id="PIRSR000724-2"/>
    </source>
</evidence>
<feature type="binding site" evidence="12">
    <location>
        <position position="56"/>
    </location>
    <ligand>
        <name>(2R)-3-phosphoglycerate</name>
        <dbReference type="ChEBI" id="CHEBI:58272"/>
    </ligand>
</feature>
<evidence type="ECO:0000256" key="7">
    <source>
        <dbReference type="ARBA" id="ARBA00022741"/>
    </source>
</evidence>
<dbReference type="PANTHER" id="PTHR11406:SF23">
    <property type="entry name" value="PHOSPHOGLYCERATE KINASE 1, CHLOROPLASTIC-RELATED"/>
    <property type="match status" value="1"/>
</dbReference>
<dbReference type="EC" id="2.7.2.3" evidence="5 14"/>
<evidence type="ECO:0000313" key="16">
    <source>
        <dbReference type="EMBL" id="CAD9699223.1"/>
    </source>
</evidence>
<comment type="pathway">
    <text evidence="3 14">Carbohydrate degradation; glycolysis; pyruvate from D-glyceraldehyde 3-phosphate: step 2/5.</text>
</comment>
<reference evidence="16" key="1">
    <citation type="submission" date="2021-01" db="EMBL/GenBank/DDBJ databases">
        <authorList>
            <person name="Corre E."/>
            <person name="Pelletier E."/>
            <person name="Niang G."/>
            <person name="Scheremetjew M."/>
            <person name="Finn R."/>
            <person name="Kale V."/>
            <person name="Holt S."/>
            <person name="Cochrane G."/>
            <person name="Meng A."/>
            <person name="Brown T."/>
            <person name="Cohen L."/>
        </authorList>
    </citation>
    <scope>NUCLEOTIDE SEQUENCE</scope>
    <source>
        <strain evidence="16">CCMP1452</strain>
    </source>
</reference>
<dbReference type="FunFam" id="3.40.50.1260:FF:000031">
    <property type="entry name" value="Phosphoglycerate kinase 1"/>
    <property type="match status" value="1"/>
</dbReference>
<evidence type="ECO:0000256" key="15">
    <source>
        <dbReference type="RuleBase" id="RU000696"/>
    </source>
</evidence>
<feature type="binding site" evidence="12">
    <location>
        <begin position="39"/>
        <end position="41"/>
    </location>
    <ligand>
        <name>substrate</name>
    </ligand>
</feature>
<dbReference type="GO" id="GO:0004618">
    <property type="term" value="F:phosphoglycerate kinase activity"/>
    <property type="evidence" value="ECO:0007669"/>
    <property type="project" value="UniProtKB-EC"/>
</dbReference>
<evidence type="ECO:0000256" key="6">
    <source>
        <dbReference type="ARBA" id="ARBA00022679"/>
    </source>
</evidence>
<evidence type="ECO:0000256" key="3">
    <source>
        <dbReference type="ARBA" id="ARBA00004838"/>
    </source>
</evidence>
<feature type="binding site" evidence="13">
    <location>
        <begin position="396"/>
        <end position="399"/>
    </location>
    <ligand>
        <name>ATP</name>
        <dbReference type="ChEBI" id="CHEBI:30616"/>
    </ligand>
</feature>
<proteinExistence type="inferred from homology"/>
<comment type="subunit">
    <text evidence="15">Monomer.</text>
</comment>
<gene>
    <name evidence="16" type="ORF">EANT1437_LOCUS14816</name>
</gene>
<keyword evidence="10" id="KW-0460">Magnesium</keyword>
<dbReference type="HAMAP" id="MF_00145">
    <property type="entry name" value="Phosphoglyc_kinase"/>
    <property type="match status" value="1"/>
</dbReference>
<comment type="similarity">
    <text evidence="4 14">Belongs to the phosphoglycerate kinase family.</text>
</comment>
<evidence type="ECO:0000256" key="5">
    <source>
        <dbReference type="ARBA" id="ARBA00013061"/>
    </source>
</evidence>
<evidence type="ECO:0000256" key="9">
    <source>
        <dbReference type="ARBA" id="ARBA00022840"/>
    </source>
</evidence>
<keyword evidence="6 14" id="KW-0808">Transferase</keyword>
<organism evidence="16">
    <name type="scientific">Eucampia antarctica</name>
    <dbReference type="NCBI Taxonomy" id="49252"/>
    <lineage>
        <taxon>Eukaryota</taxon>
        <taxon>Sar</taxon>
        <taxon>Stramenopiles</taxon>
        <taxon>Ochrophyta</taxon>
        <taxon>Bacillariophyta</taxon>
        <taxon>Mediophyceae</taxon>
        <taxon>Biddulphiophycidae</taxon>
        <taxon>Hemiaulales</taxon>
        <taxon>Hemiaulaceae</taxon>
        <taxon>Eucampia</taxon>
    </lineage>
</organism>
<dbReference type="Pfam" id="PF00162">
    <property type="entry name" value="PGK"/>
    <property type="match status" value="1"/>
</dbReference>
<feature type="binding site" evidence="13">
    <location>
        <position position="238"/>
    </location>
    <ligand>
        <name>ATP</name>
        <dbReference type="ChEBI" id="CHEBI:30616"/>
    </ligand>
</feature>
<keyword evidence="9 13" id="KW-0067">ATP-binding</keyword>
<evidence type="ECO:0000256" key="12">
    <source>
        <dbReference type="PIRSR" id="PIRSR000724-1"/>
    </source>
</evidence>
<evidence type="ECO:0000256" key="2">
    <source>
        <dbReference type="ARBA" id="ARBA00001946"/>
    </source>
</evidence>
<name>A0A7S2SH60_9STRA</name>
<dbReference type="EMBL" id="HBHI01028922">
    <property type="protein sequence ID" value="CAD9699223.1"/>
    <property type="molecule type" value="Transcribed_RNA"/>
</dbReference>
<dbReference type="UniPathway" id="UPA00109">
    <property type="reaction ID" value="UER00185"/>
</dbReference>
<dbReference type="PRINTS" id="PR00477">
    <property type="entry name" value="PHGLYCKINASE"/>
</dbReference>
<evidence type="ECO:0000256" key="8">
    <source>
        <dbReference type="ARBA" id="ARBA00022777"/>
    </source>
</evidence>
<dbReference type="GO" id="GO:0006096">
    <property type="term" value="P:glycolytic process"/>
    <property type="evidence" value="ECO:0007669"/>
    <property type="project" value="UniProtKB-UniPathway"/>
</dbReference>
<feature type="binding site" evidence="12">
    <location>
        <position position="153"/>
    </location>
    <ligand>
        <name>(2R)-3-phosphoglycerate</name>
        <dbReference type="ChEBI" id="CHEBI:58272"/>
    </ligand>
</feature>
<dbReference type="GO" id="GO:0005829">
    <property type="term" value="C:cytosol"/>
    <property type="evidence" value="ECO:0007669"/>
    <property type="project" value="TreeGrafter"/>
</dbReference>
<feature type="binding site" evidence="12">
    <location>
        <position position="186"/>
    </location>
    <ligand>
        <name>(2R)-3-phosphoglycerate</name>
        <dbReference type="ChEBI" id="CHEBI:58272"/>
    </ligand>
</feature>
<dbReference type="InterPro" id="IPR036043">
    <property type="entry name" value="Phosphoglycerate_kinase_sf"/>
</dbReference>
<dbReference type="AlphaFoldDB" id="A0A7S2SH60"/>
<keyword evidence="11" id="KW-0324">Glycolysis</keyword>
<feature type="binding site" evidence="12">
    <location>
        <begin position="79"/>
        <end position="82"/>
    </location>
    <ligand>
        <name>substrate</name>
    </ligand>
</feature>
<dbReference type="PANTHER" id="PTHR11406">
    <property type="entry name" value="PHOSPHOGLYCERATE KINASE"/>
    <property type="match status" value="1"/>
</dbReference>
<dbReference type="PIRSF" id="PIRSF000724">
    <property type="entry name" value="Pgk"/>
    <property type="match status" value="1"/>
</dbReference>
<dbReference type="InterPro" id="IPR001576">
    <property type="entry name" value="Phosphoglycerate_kinase"/>
</dbReference>